<evidence type="ECO:0000256" key="5">
    <source>
        <dbReference type="SAM" id="Phobius"/>
    </source>
</evidence>
<reference evidence="7 8" key="1">
    <citation type="submission" date="2024-04" db="EMBL/GenBank/DDBJ databases">
        <authorList>
            <consortium name="Genoscope - CEA"/>
            <person name="William W."/>
        </authorList>
    </citation>
    <scope>NUCLEOTIDE SEQUENCE [LARGE SCALE GENOMIC DNA]</scope>
</reference>
<feature type="transmembrane region" description="Helical" evidence="5">
    <location>
        <begin position="230"/>
        <end position="258"/>
    </location>
</feature>
<name>A0AAV2GWP4_LYMST</name>
<dbReference type="SUPFAM" id="SSF81321">
    <property type="entry name" value="Family A G protein-coupled receptor-like"/>
    <property type="match status" value="1"/>
</dbReference>
<evidence type="ECO:0000313" key="7">
    <source>
        <dbReference type="EMBL" id="CAL1525860.1"/>
    </source>
</evidence>
<dbReference type="InterPro" id="IPR000276">
    <property type="entry name" value="GPCR_Rhodpsn"/>
</dbReference>
<keyword evidence="2 5" id="KW-0812">Transmembrane</keyword>
<feature type="transmembrane region" description="Helical" evidence="5">
    <location>
        <begin position="81"/>
        <end position="105"/>
    </location>
</feature>
<keyword evidence="4 5" id="KW-0472">Membrane</keyword>
<dbReference type="GO" id="GO:0016020">
    <property type="term" value="C:membrane"/>
    <property type="evidence" value="ECO:0007669"/>
    <property type="project" value="UniProtKB-SubCell"/>
</dbReference>
<gene>
    <name evidence="7" type="ORF">GSLYS_00000037001</name>
</gene>
<keyword evidence="3 5" id="KW-1133">Transmembrane helix</keyword>
<feature type="non-terminal residue" evidence="7">
    <location>
        <position position="297"/>
    </location>
</feature>
<keyword evidence="8" id="KW-1185">Reference proteome</keyword>
<evidence type="ECO:0000256" key="2">
    <source>
        <dbReference type="ARBA" id="ARBA00022692"/>
    </source>
</evidence>
<dbReference type="EMBL" id="CAXITT010000001">
    <property type="protein sequence ID" value="CAL1525860.1"/>
    <property type="molecule type" value="Genomic_DNA"/>
</dbReference>
<feature type="transmembrane region" description="Helical" evidence="5">
    <location>
        <begin position="171"/>
        <end position="193"/>
    </location>
</feature>
<evidence type="ECO:0000256" key="3">
    <source>
        <dbReference type="ARBA" id="ARBA00022989"/>
    </source>
</evidence>
<dbReference type="PANTHER" id="PTHR45698">
    <property type="entry name" value="TRACE AMINE-ASSOCIATED RECEPTOR 19N-RELATED"/>
    <property type="match status" value="1"/>
</dbReference>
<evidence type="ECO:0000256" key="1">
    <source>
        <dbReference type="ARBA" id="ARBA00004370"/>
    </source>
</evidence>
<dbReference type="Gene3D" id="1.20.1070.10">
    <property type="entry name" value="Rhodopsin 7-helix transmembrane proteins"/>
    <property type="match status" value="1"/>
</dbReference>
<protein>
    <recommendedName>
        <fullName evidence="6">G-protein coupled receptors family 1 profile domain-containing protein</fullName>
    </recommendedName>
</protein>
<comment type="subcellular location">
    <subcellularLocation>
        <location evidence="1">Membrane</location>
    </subcellularLocation>
</comment>
<comment type="caution">
    <text evidence="7">The sequence shown here is derived from an EMBL/GenBank/DDBJ whole genome shotgun (WGS) entry which is preliminary data.</text>
</comment>
<dbReference type="PROSITE" id="PS50262">
    <property type="entry name" value="G_PROTEIN_RECEP_F1_2"/>
    <property type="match status" value="1"/>
</dbReference>
<dbReference type="PANTHER" id="PTHR45698:SF1">
    <property type="entry name" value="TRACE AMINE-ASSOCIATED RECEPTOR 13C-LIKE"/>
    <property type="match status" value="1"/>
</dbReference>
<dbReference type="Pfam" id="PF00001">
    <property type="entry name" value="7tm_1"/>
    <property type="match status" value="1"/>
</dbReference>
<evidence type="ECO:0000259" key="6">
    <source>
        <dbReference type="PROSITE" id="PS50262"/>
    </source>
</evidence>
<sequence length="297" mass="33200">LTCLGIVTNLINVRVFHRQGVTSDSTTVVLFTLSLSDLLGCVFLVPEIFCFYAEGRVQTDNGFINNCTELTLMPATYTHLILIKISSFVTVYLSVERAICVVFPLRVKRIIRVKNTVTIMVLIYILLIISFLPYGVNVFVVWVADPNKNGSHKAINYATPEGKTFALTNSLFHSFTMSSLTMIVVTVSTVAIVTRLKASVKWRAASALGRCSGLKGFDRASVKKMETARIVLAIMSVYLMCLTFTHIPNMALVAIPGADLTGRNRFFAEVLYVLKFDFDSFNSSVHFFFYIRMSSKY</sequence>
<feature type="non-terminal residue" evidence="7">
    <location>
        <position position="1"/>
    </location>
</feature>
<dbReference type="InterPro" id="IPR017452">
    <property type="entry name" value="GPCR_Rhodpsn_7TM"/>
</dbReference>
<evidence type="ECO:0000313" key="8">
    <source>
        <dbReference type="Proteomes" id="UP001497497"/>
    </source>
</evidence>
<feature type="domain" description="G-protein coupled receptors family 1 profile" evidence="6">
    <location>
        <begin position="8"/>
        <end position="290"/>
    </location>
</feature>
<accession>A0AAV2GWP4</accession>
<proteinExistence type="predicted"/>
<dbReference type="Proteomes" id="UP001497497">
    <property type="component" value="Unassembled WGS sequence"/>
</dbReference>
<dbReference type="AlphaFoldDB" id="A0AAV2GWP4"/>
<organism evidence="7 8">
    <name type="scientific">Lymnaea stagnalis</name>
    <name type="common">Great pond snail</name>
    <name type="synonym">Helix stagnalis</name>
    <dbReference type="NCBI Taxonomy" id="6523"/>
    <lineage>
        <taxon>Eukaryota</taxon>
        <taxon>Metazoa</taxon>
        <taxon>Spiralia</taxon>
        <taxon>Lophotrochozoa</taxon>
        <taxon>Mollusca</taxon>
        <taxon>Gastropoda</taxon>
        <taxon>Heterobranchia</taxon>
        <taxon>Euthyneura</taxon>
        <taxon>Panpulmonata</taxon>
        <taxon>Hygrophila</taxon>
        <taxon>Lymnaeoidea</taxon>
        <taxon>Lymnaeidae</taxon>
        <taxon>Lymnaea</taxon>
    </lineage>
</organism>
<evidence type="ECO:0000256" key="4">
    <source>
        <dbReference type="ARBA" id="ARBA00023136"/>
    </source>
</evidence>
<dbReference type="GO" id="GO:0004930">
    <property type="term" value="F:G protein-coupled receptor activity"/>
    <property type="evidence" value="ECO:0007669"/>
    <property type="project" value="InterPro"/>
</dbReference>
<feature type="transmembrane region" description="Helical" evidence="5">
    <location>
        <begin position="117"/>
        <end position="144"/>
    </location>
</feature>